<feature type="transmembrane region" description="Helical" evidence="5">
    <location>
        <begin position="35"/>
        <end position="56"/>
    </location>
</feature>
<feature type="transmembrane region" description="Helical" evidence="5">
    <location>
        <begin position="286"/>
        <end position="305"/>
    </location>
</feature>
<dbReference type="RefSeq" id="WP_016785109.1">
    <property type="nucleotide sequence ID" value="NZ_AIDR02000030.1"/>
</dbReference>
<evidence type="ECO:0000313" key="7">
    <source>
        <dbReference type="EMBL" id="WZS88236.1"/>
    </source>
</evidence>
<dbReference type="Pfam" id="PF00892">
    <property type="entry name" value="EamA"/>
    <property type="match status" value="2"/>
</dbReference>
<keyword evidence="4 5" id="KW-0472">Membrane</keyword>
<feature type="transmembrane region" description="Helical" evidence="5">
    <location>
        <begin position="121"/>
        <end position="141"/>
    </location>
</feature>
<proteinExistence type="predicted"/>
<keyword evidence="8" id="KW-1185">Reference proteome</keyword>
<feature type="domain" description="EamA" evidence="6">
    <location>
        <begin position="8"/>
        <end position="136"/>
    </location>
</feature>
<feature type="domain" description="EamA" evidence="6">
    <location>
        <begin position="153"/>
        <end position="300"/>
    </location>
</feature>
<dbReference type="Proteomes" id="UP001441914">
    <property type="component" value="Chromosome 2"/>
</dbReference>
<feature type="transmembrane region" description="Helical" evidence="5">
    <location>
        <begin position="184"/>
        <end position="205"/>
    </location>
</feature>
<dbReference type="InterPro" id="IPR037185">
    <property type="entry name" value="EmrE-like"/>
</dbReference>
<dbReference type="AlphaFoldDB" id="A0AAN0LS17"/>
<protein>
    <submittedName>
        <fullName evidence="7">DMT family transporter</fullName>
    </submittedName>
</protein>
<name>A0AAN0LS17_9VIBR</name>
<gene>
    <name evidence="7" type="ORF">QYQ95_16980</name>
</gene>
<evidence type="ECO:0000256" key="1">
    <source>
        <dbReference type="ARBA" id="ARBA00004141"/>
    </source>
</evidence>
<organism evidence="7 8">
    <name type="scientific">Vibrio cyclitrophicus ZF270</name>
    <dbReference type="NCBI Taxonomy" id="1136176"/>
    <lineage>
        <taxon>Bacteria</taxon>
        <taxon>Pseudomonadati</taxon>
        <taxon>Pseudomonadota</taxon>
        <taxon>Gammaproteobacteria</taxon>
        <taxon>Vibrionales</taxon>
        <taxon>Vibrionaceae</taxon>
        <taxon>Vibrio</taxon>
    </lineage>
</organism>
<dbReference type="SUPFAM" id="SSF103481">
    <property type="entry name" value="Multidrug resistance efflux transporter EmrE"/>
    <property type="match status" value="2"/>
</dbReference>
<sequence>MSDITKATTFMLLSTFSLSISGLVAKYLSETMPTSLLSFVRFLLPSLFLFLFLIFYKISKPTRKMWKPLVMRAIFMVACQWCFLTSLQTLTLIEGIVLFSTGPLFIPLLEKLIFGTKVHTTTVVCLAITFVGVVMMAGDWSQFEFGSDFFRPALLLGLLAGMFNSGSQVSLYRASKTSLTPAELNAWTFLVAAILVLPMVLFTSISVMPDVLEADGALTVLLSIDGLGWIGLGAFGLALFTINTQIFRSKAYKLAESGSQLAPLIFTNMLFSALWQGLFFDDVFSTQQILGINLIVVASITNTLLAKRQYKVKTKQLPITTVNALNSEALGSVVKS</sequence>
<evidence type="ECO:0000256" key="2">
    <source>
        <dbReference type="ARBA" id="ARBA00022692"/>
    </source>
</evidence>
<dbReference type="GO" id="GO:0016020">
    <property type="term" value="C:membrane"/>
    <property type="evidence" value="ECO:0007669"/>
    <property type="project" value="UniProtKB-SubCell"/>
</dbReference>
<feature type="transmembrane region" description="Helical" evidence="5">
    <location>
        <begin position="68"/>
        <end position="86"/>
    </location>
</feature>
<evidence type="ECO:0000259" key="6">
    <source>
        <dbReference type="Pfam" id="PF00892"/>
    </source>
</evidence>
<feature type="transmembrane region" description="Helical" evidence="5">
    <location>
        <begin position="261"/>
        <end position="280"/>
    </location>
</feature>
<dbReference type="InterPro" id="IPR000620">
    <property type="entry name" value="EamA_dom"/>
</dbReference>
<feature type="transmembrane region" description="Helical" evidence="5">
    <location>
        <begin position="153"/>
        <end position="172"/>
    </location>
</feature>
<evidence type="ECO:0000313" key="8">
    <source>
        <dbReference type="Proteomes" id="UP001441914"/>
    </source>
</evidence>
<feature type="transmembrane region" description="Helical" evidence="5">
    <location>
        <begin position="217"/>
        <end position="240"/>
    </location>
</feature>
<keyword evidence="3 5" id="KW-1133">Transmembrane helix</keyword>
<evidence type="ECO:0000256" key="4">
    <source>
        <dbReference type="ARBA" id="ARBA00023136"/>
    </source>
</evidence>
<accession>A0AAN0LS17</accession>
<dbReference type="EMBL" id="CP135177">
    <property type="protein sequence ID" value="WZS88236.1"/>
    <property type="molecule type" value="Genomic_DNA"/>
</dbReference>
<dbReference type="PANTHER" id="PTHR22911">
    <property type="entry name" value="ACYL-MALONYL CONDENSING ENZYME-RELATED"/>
    <property type="match status" value="1"/>
</dbReference>
<dbReference type="PANTHER" id="PTHR22911:SF6">
    <property type="entry name" value="SOLUTE CARRIER FAMILY 35 MEMBER G1"/>
    <property type="match status" value="1"/>
</dbReference>
<feature type="transmembrane region" description="Helical" evidence="5">
    <location>
        <begin position="92"/>
        <end position="109"/>
    </location>
</feature>
<comment type="subcellular location">
    <subcellularLocation>
        <location evidence="1">Membrane</location>
        <topology evidence="1">Multi-pass membrane protein</topology>
    </subcellularLocation>
</comment>
<reference evidence="7 8" key="1">
    <citation type="journal article" date="2024" name="Elife">
        <title>Polysaccharide breakdown products drive degradation-dispersal cycles of foraging bacteria through changes in metabolism and motility.</title>
        <authorList>
            <person name="Stubbusch A.K."/>
            <person name="Keegstra J.M."/>
            <person name="Schwartzman J."/>
            <person name="Pontrelli S."/>
            <person name="Clerc E.E."/>
            <person name="Stocker R."/>
            <person name="Magnabosco C."/>
            <person name="Schubert O.T."/>
            <person name="Ackermann M."/>
            <person name="D'Souza G.G."/>
        </authorList>
    </citation>
    <scope>NUCLEOTIDE SEQUENCE [LARGE SCALE GENOMIC DNA]</scope>
    <source>
        <strain evidence="7 8">ZF270</strain>
    </source>
</reference>
<evidence type="ECO:0000256" key="3">
    <source>
        <dbReference type="ARBA" id="ARBA00022989"/>
    </source>
</evidence>
<keyword evidence="2 5" id="KW-0812">Transmembrane</keyword>
<evidence type="ECO:0000256" key="5">
    <source>
        <dbReference type="SAM" id="Phobius"/>
    </source>
</evidence>